<feature type="compositionally biased region" description="Polar residues" evidence="1">
    <location>
        <begin position="195"/>
        <end position="207"/>
    </location>
</feature>
<name>A0A8H3G2C6_9LECA</name>
<dbReference type="EMBL" id="CAJPDS010000075">
    <property type="protein sequence ID" value="CAF9934470.1"/>
    <property type="molecule type" value="Genomic_DNA"/>
</dbReference>
<evidence type="ECO:0000256" key="1">
    <source>
        <dbReference type="SAM" id="MobiDB-lite"/>
    </source>
</evidence>
<comment type="caution">
    <text evidence="2">The sequence shown here is derived from an EMBL/GenBank/DDBJ whole genome shotgun (WGS) entry which is preliminary data.</text>
</comment>
<accession>A0A8H3G2C6</accession>
<gene>
    <name evidence="2" type="ORF">HETSPECPRED_009238</name>
</gene>
<keyword evidence="3" id="KW-1185">Reference proteome</keyword>
<organism evidence="2 3">
    <name type="scientific">Heterodermia speciosa</name>
    <dbReference type="NCBI Taxonomy" id="116794"/>
    <lineage>
        <taxon>Eukaryota</taxon>
        <taxon>Fungi</taxon>
        <taxon>Dikarya</taxon>
        <taxon>Ascomycota</taxon>
        <taxon>Pezizomycotina</taxon>
        <taxon>Lecanoromycetes</taxon>
        <taxon>OSLEUM clade</taxon>
        <taxon>Lecanoromycetidae</taxon>
        <taxon>Caliciales</taxon>
        <taxon>Physciaceae</taxon>
        <taxon>Heterodermia</taxon>
    </lineage>
</organism>
<dbReference type="AlphaFoldDB" id="A0A8H3G2C6"/>
<dbReference type="Proteomes" id="UP000664521">
    <property type="component" value="Unassembled WGS sequence"/>
</dbReference>
<protein>
    <submittedName>
        <fullName evidence="2">Uncharacterized protein</fullName>
    </submittedName>
</protein>
<proteinExistence type="predicted"/>
<sequence>MERLQVLTTRFMACMTLIRCQHEMYLESPLEDAFVTAYIILDWLRQIAIEASESLGLQSDRGVSNQQYEDWQLNVGTLGIDLPSALRSLSFVANGIHSKGFNRGKRTTLPKYPVRISTPLARNFGLQTDKLRDTVYGFVLANSRLFIHPGPSTMQCRSSQEPWGLTEKVEPMFRDSVPGQEPSQSHQRNVEPHYQSPNPYSDMNGVQSYSSTQSSSLDLTLASTDFSETEQLSYSQYNTIDEYDQSVGIEGRSPKNTPVQDVLEFGTAAEGPPIADFDFGREPSIEQGVSVKRGYVGRF</sequence>
<reference evidence="2" key="1">
    <citation type="submission" date="2021-03" db="EMBL/GenBank/DDBJ databases">
        <authorList>
            <person name="Tagirdzhanova G."/>
        </authorList>
    </citation>
    <scope>NUCLEOTIDE SEQUENCE</scope>
</reference>
<evidence type="ECO:0000313" key="3">
    <source>
        <dbReference type="Proteomes" id="UP000664521"/>
    </source>
</evidence>
<evidence type="ECO:0000313" key="2">
    <source>
        <dbReference type="EMBL" id="CAF9934470.1"/>
    </source>
</evidence>
<feature type="region of interest" description="Disordered" evidence="1">
    <location>
        <begin position="174"/>
        <end position="212"/>
    </location>
</feature>